<reference evidence="3 4" key="1">
    <citation type="submission" date="2020-08" db="EMBL/GenBank/DDBJ databases">
        <authorList>
            <person name="Seo M.-J."/>
        </authorList>
    </citation>
    <scope>NUCLEOTIDE SEQUENCE [LARGE SCALE GENOMIC DNA]</scope>
    <source>
        <strain evidence="3 4">MBLA0160</strain>
    </source>
</reference>
<gene>
    <name evidence="3" type="ORF">H5V44_11460</name>
</gene>
<dbReference type="PANTHER" id="PTHR36110:SF2">
    <property type="entry name" value="RING-CLEAVING DIOXYGENASE MHQE-RELATED"/>
    <property type="match status" value="1"/>
</dbReference>
<dbReference type="SUPFAM" id="SSF54593">
    <property type="entry name" value="Glyoxalase/Bleomycin resistance protein/Dihydroxybiphenyl dioxygenase"/>
    <property type="match status" value="1"/>
</dbReference>
<name>A0A7J9SKI4_9EURY</name>
<evidence type="ECO:0000259" key="2">
    <source>
        <dbReference type="PROSITE" id="PS51819"/>
    </source>
</evidence>
<organism evidence="3 4">
    <name type="scientific">Halobellus ruber</name>
    <dbReference type="NCBI Taxonomy" id="2761102"/>
    <lineage>
        <taxon>Archaea</taxon>
        <taxon>Methanobacteriati</taxon>
        <taxon>Methanobacteriota</taxon>
        <taxon>Stenosarchaea group</taxon>
        <taxon>Halobacteria</taxon>
        <taxon>Halobacteriales</taxon>
        <taxon>Haloferacaceae</taxon>
        <taxon>Halobellus</taxon>
    </lineage>
</organism>
<comment type="caution">
    <text evidence="3">The sequence shown here is derived from an EMBL/GenBank/DDBJ whole genome shotgun (WGS) entry which is preliminary data.</text>
</comment>
<sequence length="204" mass="22246">MSDDPTVTAERPDSPIRTTGTDHVTIWGSNEEDTLAFYRDLLGMPLVLRQPNLDDPSQTHLFFDTGDGRILTVFVGDRESNRGPQRGGTGSVHHLCFSVAPEDFEDVAAALDDDGRNYNVFDRGIFFSLYTHDNNGLVIELSTDKYDIPDDRRGEVLAKAQKLRVEDGADYAKDEHLAAALAELGLDADAHDLPDAASGVGGVN</sequence>
<dbReference type="EMBL" id="JACKXD010000003">
    <property type="protein sequence ID" value="MBB6646893.1"/>
    <property type="molecule type" value="Genomic_DNA"/>
</dbReference>
<protein>
    <submittedName>
        <fullName evidence="3">VOC family protein</fullName>
    </submittedName>
</protein>
<dbReference type="AlphaFoldDB" id="A0A7J9SKI4"/>
<feature type="domain" description="VOC" evidence="2">
    <location>
        <begin position="20"/>
        <end position="144"/>
    </location>
</feature>
<dbReference type="Gene3D" id="3.10.180.10">
    <property type="entry name" value="2,3-Dihydroxybiphenyl 1,2-Dioxygenase, domain 1"/>
    <property type="match status" value="1"/>
</dbReference>
<evidence type="ECO:0000313" key="3">
    <source>
        <dbReference type="EMBL" id="MBB6646893.1"/>
    </source>
</evidence>
<keyword evidence="4" id="KW-1185">Reference proteome</keyword>
<dbReference type="Pfam" id="PF00903">
    <property type="entry name" value="Glyoxalase"/>
    <property type="match status" value="1"/>
</dbReference>
<feature type="region of interest" description="Disordered" evidence="1">
    <location>
        <begin position="1"/>
        <end position="20"/>
    </location>
</feature>
<evidence type="ECO:0000256" key="1">
    <source>
        <dbReference type="SAM" id="MobiDB-lite"/>
    </source>
</evidence>
<dbReference type="InterPro" id="IPR029068">
    <property type="entry name" value="Glyas_Bleomycin-R_OHBP_Dase"/>
</dbReference>
<accession>A0A7J9SKI4</accession>
<dbReference type="PROSITE" id="PS51819">
    <property type="entry name" value="VOC"/>
    <property type="match status" value="1"/>
</dbReference>
<dbReference type="InterPro" id="IPR052537">
    <property type="entry name" value="Extradiol_RC_dioxygenase"/>
</dbReference>
<dbReference type="InterPro" id="IPR037523">
    <property type="entry name" value="VOC_core"/>
</dbReference>
<proteinExistence type="predicted"/>
<dbReference type="PANTHER" id="PTHR36110">
    <property type="entry name" value="RING-CLEAVING DIOXYGENASE MHQE-RELATED"/>
    <property type="match status" value="1"/>
</dbReference>
<dbReference type="InterPro" id="IPR004360">
    <property type="entry name" value="Glyas_Fos-R_dOase_dom"/>
</dbReference>
<evidence type="ECO:0000313" key="4">
    <source>
        <dbReference type="Proteomes" id="UP000546257"/>
    </source>
</evidence>
<dbReference type="RefSeq" id="WP_185193234.1">
    <property type="nucleotide sequence ID" value="NZ_JACKXD010000003.1"/>
</dbReference>
<dbReference type="Proteomes" id="UP000546257">
    <property type="component" value="Unassembled WGS sequence"/>
</dbReference>